<dbReference type="PANTHER" id="PTHR22907:SF60">
    <property type="entry name" value="CUTICLIN-3"/>
    <property type="match status" value="1"/>
</dbReference>
<evidence type="ECO:0000256" key="1">
    <source>
        <dbReference type="ARBA" id="ARBA00022729"/>
    </source>
</evidence>
<accession>A0A0D8XBI3</accession>
<feature type="signal peptide" evidence="2">
    <location>
        <begin position="1"/>
        <end position="17"/>
    </location>
</feature>
<dbReference type="InterPro" id="IPR051962">
    <property type="entry name" value="Cuticlin"/>
</dbReference>
<dbReference type="EMBL" id="KN716898">
    <property type="protein sequence ID" value="KJH41127.1"/>
    <property type="molecule type" value="Genomic_DNA"/>
</dbReference>
<keyword evidence="1 2" id="KW-0732">Signal</keyword>
<dbReference type="InterPro" id="IPR057475">
    <property type="entry name" value="CUT_C"/>
</dbReference>
<organism evidence="4 5">
    <name type="scientific">Dictyocaulus viviparus</name>
    <name type="common">Bovine lungworm</name>
    <dbReference type="NCBI Taxonomy" id="29172"/>
    <lineage>
        <taxon>Eukaryota</taxon>
        <taxon>Metazoa</taxon>
        <taxon>Ecdysozoa</taxon>
        <taxon>Nematoda</taxon>
        <taxon>Chromadorea</taxon>
        <taxon>Rhabditida</taxon>
        <taxon>Rhabditina</taxon>
        <taxon>Rhabditomorpha</taxon>
        <taxon>Strongyloidea</taxon>
        <taxon>Metastrongylidae</taxon>
        <taxon>Dictyocaulus</taxon>
    </lineage>
</organism>
<protein>
    <recommendedName>
        <fullName evidence="3">ZP domain-containing protein</fullName>
    </recommendedName>
</protein>
<keyword evidence="5" id="KW-1185">Reference proteome</keyword>
<evidence type="ECO:0000313" key="4">
    <source>
        <dbReference type="EMBL" id="KJH41127.1"/>
    </source>
</evidence>
<feature type="domain" description="ZP" evidence="3">
    <location>
        <begin position="1"/>
        <end position="163"/>
    </location>
</feature>
<dbReference type="STRING" id="29172.A0A0D8XBI3"/>
<name>A0A0D8XBI3_DICVI</name>
<proteinExistence type="predicted"/>
<sequence>MVLLILFFFVLAKDVVTLSHSNTKEIEINRFTKSYAKCEFSVHKDGPDGVLVTGAALDMELYYSIKCEPYDDHCLFVSNCTISSDEAGLKPYPVIDEYGCSLEPSLYEHVTYVSNFIAGIRNPYPVRFRSSSGAVVLYCVTTLLPTTAEGTCNRHECMSTPSP</sequence>
<feature type="chain" id="PRO_5002335474" description="ZP domain-containing protein" evidence="2">
    <location>
        <begin position="18"/>
        <end position="163"/>
    </location>
</feature>
<dbReference type="PANTHER" id="PTHR22907">
    <property type="entry name" value="GH04558P"/>
    <property type="match status" value="1"/>
</dbReference>
<dbReference type="AlphaFoldDB" id="A0A0D8XBI3"/>
<gene>
    <name evidence="4" type="ORF">DICVIV_12904</name>
</gene>
<dbReference type="Proteomes" id="UP000053766">
    <property type="component" value="Unassembled WGS sequence"/>
</dbReference>
<dbReference type="InterPro" id="IPR001507">
    <property type="entry name" value="ZP_dom"/>
</dbReference>
<dbReference type="Pfam" id="PF25301">
    <property type="entry name" value="CUT_C"/>
    <property type="match status" value="1"/>
</dbReference>
<evidence type="ECO:0000313" key="5">
    <source>
        <dbReference type="Proteomes" id="UP000053766"/>
    </source>
</evidence>
<evidence type="ECO:0000259" key="3">
    <source>
        <dbReference type="PROSITE" id="PS51034"/>
    </source>
</evidence>
<reference evidence="4 5" key="1">
    <citation type="submission" date="2013-11" db="EMBL/GenBank/DDBJ databases">
        <title>Draft genome of the bovine lungworm Dictyocaulus viviparus.</title>
        <authorList>
            <person name="Mitreva M."/>
        </authorList>
    </citation>
    <scope>NUCLEOTIDE SEQUENCE [LARGE SCALE GENOMIC DNA]</scope>
    <source>
        <strain evidence="4 5">HannoverDv2000</strain>
    </source>
</reference>
<dbReference type="OrthoDB" id="5775605at2759"/>
<reference evidence="5" key="2">
    <citation type="journal article" date="2016" name="Sci. Rep.">
        <title>Dictyocaulus viviparus genome, variome and transcriptome elucidate lungworm biology and support future intervention.</title>
        <authorList>
            <person name="McNulty S.N."/>
            <person name="Strube C."/>
            <person name="Rosa B.A."/>
            <person name="Martin J.C."/>
            <person name="Tyagi R."/>
            <person name="Choi Y.J."/>
            <person name="Wang Q."/>
            <person name="Hallsworth Pepin K."/>
            <person name="Zhang X."/>
            <person name="Ozersky P."/>
            <person name="Wilson R.K."/>
            <person name="Sternberg P.W."/>
            <person name="Gasser R.B."/>
            <person name="Mitreva M."/>
        </authorList>
    </citation>
    <scope>NUCLEOTIDE SEQUENCE [LARGE SCALE GENOMIC DNA]</scope>
    <source>
        <strain evidence="5">HannoverDv2000</strain>
    </source>
</reference>
<evidence type="ECO:0000256" key="2">
    <source>
        <dbReference type="SAM" id="SignalP"/>
    </source>
</evidence>
<dbReference type="PROSITE" id="PS51034">
    <property type="entry name" value="ZP_2"/>
    <property type="match status" value="1"/>
</dbReference>